<name>A0AA88H7D3_ARTSF</name>
<sequence length="166" mass="19398">GLSKEKEKRDGDGVKNSFWVYDIKHNRWTCIYKNDRSDRDIFVQSLPATPGTANQQGKGFQEQPCPRYAHQLVYDTTHRVHYLFGGNPGNASDPKMRLDDFWSLRLCRVSQSDIMRRCRFLVRKCRFQEMAGQDILMALRYIQTAILEVVDQANEVQVQEVCKQNH</sequence>
<dbReference type="AlphaFoldDB" id="A0AA88H7D3"/>
<feature type="non-terminal residue" evidence="1">
    <location>
        <position position="1"/>
    </location>
</feature>
<dbReference type="InterPro" id="IPR052456">
    <property type="entry name" value="CTLH_complex_component"/>
</dbReference>
<organism evidence="1 2">
    <name type="scientific">Artemia franciscana</name>
    <name type="common">Brine shrimp</name>
    <name type="synonym">Artemia sanfranciscana</name>
    <dbReference type="NCBI Taxonomy" id="6661"/>
    <lineage>
        <taxon>Eukaryota</taxon>
        <taxon>Metazoa</taxon>
        <taxon>Ecdysozoa</taxon>
        <taxon>Arthropoda</taxon>
        <taxon>Crustacea</taxon>
        <taxon>Branchiopoda</taxon>
        <taxon>Anostraca</taxon>
        <taxon>Artemiidae</taxon>
        <taxon>Artemia</taxon>
    </lineage>
</organism>
<evidence type="ECO:0000313" key="1">
    <source>
        <dbReference type="EMBL" id="KAK2701991.1"/>
    </source>
</evidence>
<dbReference type="EMBL" id="JAVRJZ010001049">
    <property type="protein sequence ID" value="KAK2701991.1"/>
    <property type="molecule type" value="Genomic_DNA"/>
</dbReference>
<comment type="caution">
    <text evidence="1">The sequence shown here is derived from an EMBL/GenBank/DDBJ whole genome shotgun (WGS) entry which is preliminary data.</text>
</comment>
<dbReference type="Proteomes" id="UP001187531">
    <property type="component" value="Unassembled WGS sequence"/>
</dbReference>
<dbReference type="InterPro" id="IPR011043">
    <property type="entry name" value="Gal_Oxase/kelch_b-propeller"/>
</dbReference>
<dbReference type="InterPro" id="IPR015915">
    <property type="entry name" value="Kelch-typ_b-propeller"/>
</dbReference>
<dbReference type="PANTHER" id="PTHR15526">
    <property type="entry name" value="MUSKELIN"/>
    <property type="match status" value="1"/>
</dbReference>
<protein>
    <recommendedName>
        <fullName evidence="3">Muskelin</fullName>
    </recommendedName>
</protein>
<dbReference type="PANTHER" id="PTHR15526:SF5">
    <property type="entry name" value="MUSKELIN"/>
    <property type="match status" value="1"/>
</dbReference>
<reference evidence="1" key="1">
    <citation type="submission" date="2023-07" db="EMBL/GenBank/DDBJ databases">
        <title>Chromosome-level genome assembly of Artemia franciscana.</title>
        <authorList>
            <person name="Jo E."/>
        </authorList>
    </citation>
    <scope>NUCLEOTIDE SEQUENCE</scope>
    <source>
        <tissue evidence="1">Whole body</tissue>
    </source>
</reference>
<dbReference type="Gene3D" id="2.120.10.80">
    <property type="entry name" value="Kelch-type beta propeller"/>
    <property type="match status" value="1"/>
</dbReference>
<gene>
    <name evidence="1" type="ORF">QYM36_019379</name>
</gene>
<proteinExistence type="predicted"/>
<dbReference type="SUPFAM" id="SSF50965">
    <property type="entry name" value="Galactose oxidase, central domain"/>
    <property type="match status" value="1"/>
</dbReference>
<evidence type="ECO:0000313" key="2">
    <source>
        <dbReference type="Proteomes" id="UP001187531"/>
    </source>
</evidence>
<keyword evidence="2" id="KW-1185">Reference proteome</keyword>
<evidence type="ECO:0008006" key="3">
    <source>
        <dbReference type="Google" id="ProtNLM"/>
    </source>
</evidence>
<dbReference type="GO" id="GO:0005737">
    <property type="term" value="C:cytoplasm"/>
    <property type="evidence" value="ECO:0007669"/>
    <property type="project" value="TreeGrafter"/>
</dbReference>
<accession>A0AA88H7D3</accession>